<gene>
    <name evidence="2" type="ORF">D7X12_38455</name>
</gene>
<feature type="region of interest" description="Disordered" evidence="1">
    <location>
        <begin position="33"/>
        <end position="61"/>
    </location>
</feature>
<feature type="compositionally biased region" description="Gly residues" evidence="1">
    <location>
        <begin position="45"/>
        <end position="61"/>
    </location>
</feature>
<evidence type="ECO:0000256" key="1">
    <source>
        <dbReference type="SAM" id="MobiDB-lite"/>
    </source>
</evidence>
<comment type="caution">
    <text evidence="2">The sequence shown here is derived from an EMBL/GenBank/DDBJ whole genome shotgun (WGS) entry which is preliminary data.</text>
</comment>
<evidence type="ECO:0000313" key="2">
    <source>
        <dbReference type="EMBL" id="RKH31504.1"/>
    </source>
</evidence>
<dbReference type="AlphaFoldDB" id="A0A3A8MX87"/>
<dbReference type="EMBL" id="RAWG01000453">
    <property type="protein sequence ID" value="RKH31504.1"/>
    <property type="molecule type" value="Genomic_DNA"/>
</dbReference>
<feature type="non-terminal residue" evidence="2">
    <location>
        <position position="1"/>
    </location>
</feature>
<protein>
    <submittedName>
        <fullName evidence="2">Uncharacterized protein</fullName>
    </submittedName>
</protein>
<sequence>AHAGFYPEGAGEFTAEVGAPVEPPLRVDLPARGRGIGSKMTDGSGAAGGGGRGLAGASGGGCETGSAVVVGERGRGGGARTGFGAMAGVSRGVMLRFGSCSSSWEDGPAPGGVLRKKSVITAPAEGRPAYSTAPGRGVNFGA</sequence>
<name>A0A3A8MX87_9BACT</name>
<keyword evidence="3" id="KW-1185">Reference proteome</keyword>
<accession>A0A3A8MX87</accession>
<reference evidence="3" key="1">
    <citation type="submission" date="2018-09" db="EMBL/GenBank/DDBJ databases">
        <authorList>
            <person name="Livingstone P.G."/>
            <person name="Whitworth D.E."/>
        </authorList>
    </citation>
    <scope>NUCLEOTIDE SEQUENCE [LARGE SCALE GENOMIC DNA]</scope>
    <source>
        <strain evidence="3">CA040B</strain>
    </source>
</reference>
<organism evidence="2 3">
    <name type="scientific">Corallococcus sicarius</name>
    <dbReference type="NCBI Taxonomy" id="2316726"/>
    <lineage>
        <taxon>Bacteria</taxon>
        <taxon>Pseudomonadati</taxon>
        <taxon>Myxococcota</taxon>
        <taxon>Myxococcia</taxon>
        <taxon>Myxococcales</taxon>
        <taxon>Cystobacterineae</taxon>
        <taxon>Myxococcaceae</taxon>
        <taxon>Corallococcus</taxon>
    </lineage>
</organism>
<evidence type="ECO:0000313" key="3">
    <source>
        <dbReference type="Proteomes" id="UP000273405"/>
    </source>
</evidence>
<dbReference type="Proteomes" id="UP000273405">
    <property type="component" value="Unassembled WGS sequence"/>
</dbReference>
<proteinExistence type="predicted"/>